<proteinExistence type="predicted"/>
<evidence type="ECO:0000313" key="1">
    <source>
        <dbReference type="EMBL" id="KAI0040812.1"/>
    </source>
</evidence>
<comment type="caution">
    <text evidence="1">The sequence shown here is derived from an EMBL/GenBank/DDBJ whole genome shotgun (WGS) entry which is preliminary data.</text>
</comment>
<dbReference type="EMBL" id="MU276166">
    <property type="protein sequence ID" value="KAI0040812.1"/>
    <property type="molecule type" value="Genomic_DNA"/>
</dbReference>
<reference evidence="1" key="2">
    <citation type="journal article" date="2022" name="New Phytol.">
        <title>Evolutionary transition to the ectomycorrhizal habit in the genomes of a hyperdiverse lineage of mushroom-forming fungi.</title>
        <authorList>
            <person name="Looney B."/>
            <person name="Miyauchi S."/>
            <person name="Morin E."/>
            <person name="Drula E."/>
            <person name="Courty P.E."/>
            <person name="Kohler A."/>
            <person name="Kuo A."/>
            <person name="LaButti K."/>
            <person name="Pangilinan J."/>
            <person name="Lipzen A."/>
            <person name="Riley R."/>
            <person name="Andreopoulos W."/>
            <person name="He G."/>
            <person name="Johnson J."/>
            <person name="Nolan M."/>
            <person name="Tritt A."/>
            <person name="Barry K.W."/>
            <person name="Grigoriev I.V."/>
            <person name="Nagy L.G."/>
            <person name="Hibbett D."/>
            <person name="Henrissat B."/>
            <person name="Matheny P.B."/>
            <person name="Labbe J."/>
            <person name="Martin F.M."/>
        </authorList>
    </citation>
    <scope>NUCLEOTIDE SEQUENCE</scope>
    <source>
        <strain evidence="1">FP105234-sp</strain>
    </source>
</reference>
<evidence type="ECO:0000313" key="2">
    <source>
        <dbReference type="Proteomes" id="UP000814033"/>
    </source>
</evidence>
<reference evidence="1" key="1">
    <citation type="submission" date="2021-02" db="EMBL/GenBank/DDBJ databases">
        <authorList>
            <consortium name="DOE Joint Genome Institute"/>
            <person name="Ahrendt S."/>
            <person name="Looney B.P."/>
            <person name="Miyauchi S."/>
            <person name="Morin E."/>
            <person name="Drula E."/>
            <person name="Courty P.E."/>
            <person name="Chicoki N."/>
            <person name="Fauchery L."/>
            <person name="Kohler A."/>
            <person name="Kuo A."/>
            <person name="Labutti K."/>
            <person name="Pangilinan J."/>
            <person name="Lipzen A."/>
            <person name="Riley R."/>
            <person name="Andreopoulos W."/>
            <person name="He G."/>
            <person name="Johnson J."/>
            <person name="Barry K.W."/>
            <person name="Grigoriev I.V."/>
            <person name="Nagy L."/>
            <person name="Hibbett D."/>
            <person name="Henrissat B."/>
            <person name="Matheny P.B."/>
            <person name="Labbe J."/>
            <person name="Martin F."/>
        </authorList>
    </citation>
    <scope>NUCLEOTIDE SEQUENCE</scope>
    <source>
        <strain evidence="1">FP105234-sp</strain>
    </source>
</reference>
<accession>A0ACB8RA88</accession>
<name>A0ACB8RA88_9AGAM</name>
<organism evidence="1 2">
    <name type="scientific">Auriscalpium vulgare</name>
    <dbReference type="NCBI Taxonomy" id="40419"/>
    <lineage>
        <taxon>Eukaryota</taxon>
        <taxon>Fungi</taxon>
        <taxon>Dikarya</taxon>
        <taxon>Basidiomycota</taxon>
        <taxon>Agaricomycotina</taxon>
        <taxon>Agaricomycetes</taxon>
        <taxon>Russulales</taxon>
        <taxon>Auriscalpiaceae</taxon>
        <taxon>Auriscalpium</taxon>
    </lineage>
</organism>
<keyword evidence="2" id="KW-1185">Reference proteome</keyword>
<dbReference type="Proteomes" id="UP000814033">
    <property type="component" value="Unassembled WGS sequence"/>
</dbReference>
<sequence length="287" mass="32491">MVRRIASQVHQQASRLMRADYLKQRPAWHQAVLDHPPLPLPARAPPPRTSYDTPAKKPHVLPPKRTPGPRPLPVAYVEDIVRRQFFRDHPFESFRPRSLTEGGAVEEEHRVRGKAWTRLRQRGRNPLPEDAVRFAVSLHENHQLPLTEAYETAIAQFRSLRSEHHVATRFAAQEAAAYGATFAPGAVQAGYAAEEAVIAARAAKEDSISEGELVARKRWRAVVGRGQASDEWTRGEAYVRMWRDGARPDYSALTEPVLEVKQNNRHEVASSKDYMDVRQGQARGRRA</sequence>
<gene>
    <name evidence="1" type="ORF">FA95DRAFT_1502287</name>
</gene>
<protein>
    <submittedName>
        <fullName evidence="1">Uncharacterized protein</fullName>
    </submittedName>
</protein>